<dbReference type="InterPro" id="IPR032875">
    <property type="entry name" value="Succ_CoA_lig_flav_dom"/>
</dbReference>
<name>A0ABY5HKD7_9GAMM</name>
<dbReference type="Pfam" id="PF13380">
    <property type="entry name" value="CoA_binding_2"/>
    <property type="match status" value="1"/>
</dbReference>
<gene>
    <name evidence="2" type="ORF">KDW95_01670</name>
</gene>
<dbReference type="Gene3D" id="3.40.50.261">
    <property type="entry name" value="Succinyl-CoA synthetase domains"/>
    <property type="match status" value="2"/>
</dbReference>
<dbReference type="InterPro" id="IPR003781">
    <property type="entry name" value="CoA-bd"/>
</dbReference>
<feature type="domain" description="CoA-binding" evidence="1">
    <location>
        <begin position="14"/>
        <end position="109"/>
    </location>
</feature>
<protein>
    <submittedName>
        <fullName evidence="2">Acetate--CoA ligase family protein</fullName>
    </submittedName>
</protein>
<dbReference type="RefSeq" id="WP_255854496.1">
    <property type="nucleotide sequence ID" value="NZ_CP073347.1"/>
</dbReference>
<dbReference type="SUPFAM" id="SSF56059">
    <property type="entry name" value="Glutathione synthetase ATP-binding domain-like"/>
    <property type="match status" value="1"/>
</dbReference>
<sequence length="704" mass="74120">MFETLIDIESLQRLFNPQSIAIIGASTDPQKIGGRPLALLQRQGFAGAIYPVNPASDRVQGLPAWANVADIPGPVDLAIIAVPGKLVEGALQACAAKGIGGAIIFSSGFSEVGETGVDAQQRLLAIARRTGIRVLGPNCMGVVNFTRAMPATFHPAFAASKMTAGNIGLVSQSGAFGGFSHYLAQDRGVSFSYLITTGNEADVELADGLAFLAADPSTKVILAYMEGCRNGPKLLEALELARRNRKPVVMVKLGSSEAGAAAAASHTAALAGSDEVFDAVLRQYGVYRASSVEEFFDIGLACSVGKLPPDARVGLVTPSGGMGVLMADDASRRGLDVAAMPQQAQRKIRDIIPFAGTQNPIDATGQVLSDLSILKQVADIVVTEGDYSSLVFFEGALARTQPSSPLADTWIEVARRHPDTLLSVVGLNRLEDRVRLQQAGIPVFEEPTHATRAVSALRFFARTFAKPWQSPSELQCQSQAGTLEAKRYSEVDALALLSSAGFPVVEHRLVNSATEAVEAAKCIDQPVVMKVVSPDILHKSDIGGVKLNLRGEGAVADAYESIMAVAKQAAPNARLDGCLVAPMVSNGVEVILGTYRDPTFGPVVMFGLGGIFVEVLKDVTFRVAPFGIEEARSMVGEIRGAAMLEGQRGQPPADVEALAQALSRLSVFAKQHESSLESIDINPFLVLPEGQGAVALDAVLVTAD</sequence>
<keyword evidence="2" id="KW-0436">Ligase</keyword>
<dbReference type="PANTHER" id="PTHR42793">
    <property type="entry name" value="COA BINDING DOMAIN CONTAINING PROTEIN"/>
    <property type="match status" value="1"/>
</dbReference>
<organism evidence="2 3">
    <name type="scientific">Marinobacterium rhizophilum</name>
    <dbReference type="NCBI Taxonomy" id="420402"/>
    <lineage>
        <taxon>Bacteria</taxon>
        <taxon>Pseudomonadati</taxon>
        <taxon>Pseudomonadota</taxon>
        <taxon>Gammaproteobacteria</taxon>
        <taxon>Oceanospirillales</taxon>
        <taxon>Oceanospirillaceae</taxon>
        <taxon>Marinobacterium</taxon>
    </lineage>
</organism>
<dbReference type="PANTHER" id="PTHR42793:SF4">
    <property type="entry name" value="BLL6376 PROTEIN"/>
    <property type="match status" value="1"/>
</dbReference>
<dbReference type="SMART" id="SM00881">
    <property type="entry name" value="CoA_binding"/>
    <property type="match status" value="1"/>
</dbReference>
<dbReference type="InterPro" id="IPR016102">
    <property type="entry name" value="Succinyl-CoA_synth-like"/>
</dbReference>
<dbReference type="Pfam" id="PF13549">
    <property type="entry name" value="ATP-grasp_5"/>
    <property type="match status" value="1"/>
</dbReference>
<evidence type="ECO:0000259" key="1">
    <source>
        <dbReference type="SMART" id="SM00881"/>
    </source>
</evidence>
<dbReference type="SUPFAM" id="SSF52210">
    <property type="entry name" value="Succinyl-CoA synthetase domains"/>
    <property type="match status" value="2"/>
</dbReference>
<proteinExistence type="predicted"/>
<evidence type="ECO:0000313" key="3">
    <source>
        <dbReference type="Proteomes" id="UP001058461"/>
    </source>
</evidence>
<reference evidence="2" key="1">
    <citation type="submission" date="2021-04" db="EMBL/GenBank/DDBJ databases">
        <title>Oceanospirillales bacteria with DddD are important DMSP degraders in coastal seawater.</title>
        <authorList>
            <person name="Liu J."/>
        </authorList>
    </citation>
    <scope>NUCLEOTIDE SEQUENCE</scope>
    <source>
        <strain evidence="2">D13-1</strain>
    </source>
</reference>
<dbReference type="Pfam" id="PF13607">
    <property type="entry name" value="Succ_CoA_lig"/>
    <property type="match status" value="1"/>
</dbReference>
<dbReference type="SUPFAM" id="SSF51735">
    <property type="entry name" value="NAD(P)-binding Rossmann-fold domains"/>
    <property type="match status" value="1"/>
</dbReference>
<accession>A0ABY5HKD7</accession>
<dbReference type="Proteomes" id="UP001058461">
    <property type="component" value="Chromosome"/>
</dbReference>
<dbReference type="InterPro" id="IPR036291">
    <property type="entry name" value="NAD(P)-bd_dom_sf"/>
</dbReference>
<dbReference type="GO" id="GO:0016874">
    <property type="term" value="F:ligase activity"/>
    <property type="evidence" value="ECO:0007669"/>
    <property type="project" value="UniProtKB-KW"/>
</dbReference>
<dbReference type="InterPro" id="IPR013815">
    <property type="entry name" value="ATP_grasp_subdomain_1"/>
</dbReference>
<dbReference type="EMBL" id="CP073347">
    <property type="protein sequence ID" value="UTW12419.1"/>
    <property type="molecule type" value="Genomic_DNA"/>
</dbReference>
<dbReference type="Gene3D" id="3.30.1490.20">
    <property type="entry name" value="ATP-grasp fold, A domain"/>
    <property type="match status" value="1"/>
</dbReference>
<dbReference type="Gene3D" id="3.40.50.720">
    <property type="entry name" value="NAD(P)-binding Rossmann-like Domain"/>
    <property type="match status" value="1"/>
</dbReference>
<evidence type="ECO:0000313" key="2">
    <source>
        <dbReference type="EMBL" id="UTW12419.1"/>
    </source>
</evidence>
<dbReference type="Gene3D" id="3.30.470.20">
    <property type="entry name" value="ATP-grasp fold, B domain"/>
    <property type="match status" value="1"/>
</dbReference>
<keyword evidence="3" id="KW-1185">Reference proteome</keyword>